<evidence type="ECO:0000313" key="7">
    <source>
        <dbReference type="Proteomes" id="UP000076858"/>
    </source>
</evidence>
<keyword evidence="1 6" id="KW-0489">Methyltransferase</keyword>
<dbReference type="AlphaFoldDB" id="A0A0P5Z2B4"/>
<evidence type="ECO:0000256" key="5">
    <source>
        <dbReference type="ARBA" id="ARBA00042266"/>
    </source>
</evidence>
<dbReference type="Pfam" id="PF06325">
    <property type="entry name" value="PrmA"/>
    <property type="match status" value="1"/>
</dbReference>
<comment type="caution">
    <text evidence="6">The sequence shown here is derived from an EMBL/GenBank/DDBJ whole genome shotgun (WGS) entry which is preliminary data.</text>
</comment>
<name>A0A0P5Z2B4_9CRUS</name>
<sequence length="247" mass="27579">MNLFKPHRLWFYRGGIMFSERNVSRRIHSYSNYRELIESYTTISDKHLTPEIKLRLITPECQAWNEPVESNSQHPLGEPFWAFYWPGGQALSRYILDNPSVTRGKHVLDFGSGSGALSIAALKSGAKSAVANDIDHLAIAASQLNAQINAVELKFSEENLIGNECMDYDLILVGDMLYDTTLSDSIATWLLNLRSANKTVLVGDPGRGPVGTSSLLAQLCRLAKYELDSVTKKDNYGFHQAHVFTLL</sequence>
<dbReference type="GO" id="GO:0032259">
    <property type="term" value="P:methylation"/>
    <property type="evidence" value="ECO:0007669"/>
    <property type="project" value="UniProtKB-KW"/>
</dbReference>
<dbReference type="Gene3D" id="3.40.50.150">
    <property type="entry name" value="Vaccinia Virus protein VP39"/>
    <property type="match status" value="1"/>
</dbReference>
<dbReference type="GO" id="GO:0005759">
    <property type="term" value="C:mitochondrial matrix"/>
    <property type="evidence" value="ECO:0007669"/>
    <property type="project" value="TreeGrafter"/>
</dbReference>
<evidence type="ECO:0000256" key="2">
    <source>
        <dbReference type="ARBA" id="ARBA00022679"/>
    </source>
</evidence>
<evidence type="ECO:0000256" key="3">
    <source>
        <dbReference type="ARBA" id="ARBA00037932"/>
    </source>
</evidence>
<dbReference type="PANTHER" id="PTHR43648">
    <property type="entry name" value="ELECTRON TRANSFER FLAVOPROTEIN BETA SUBUNIT LYSINE METHYLTRANSFERASE"/>
    <property type="match status" value="1"/>
</dbReference>
<accession>A0A0P5Z2B4</accession>
<keyword evidence="7" id="KW-1185">Reference proteome</keyword>
<evidence type="ECO:0000313" key="6">
    <source>
        <dbReference type="EMBL" id="KZS19581.1"/>
    </source>
</evidence>
<comment type="similarity">
    <text evidence="3">Belongs to the methyltransferase superfamily. ETFBKMT family.</text>
</comment>
<dbReference type="SUPFAM" id="SSF53335">
    <property type="entry name" value="S-adenosyl-L-methionine-dependent methyltransferases"/>
    <property type="match status" value="1"/>
</dbReference>
<protein>
    <recommendedName>
        <fullName evidence="5">ETFB lysine methyltransferase</fullName>
    </recommendedName>
    <alternativeName>
        <fullName evidence="4">Protein N-lysine methyltransferase METTL20</fullName>
    </alternativeName>
</protein>
<dbReference type="CDD" id="cd02440">
    <property type="entry name" value="AdoMet_MTases"/>
    <property type="match status" value="1"/>
</dbReference>
<dbReference type="InterPro" id="IPR050078">
    <property type="entry name" value="Ribosomal_L11_MeTrfase_PrmA"/>
</dbReference>
<keyword evidence="2 6" id="KW-0808">Transferase</keyword>
<gene>
    <name evidence="6" type="ORF">APZ42_014005</name>
</gene>
<dbReference type="Proteomes" id="UP000076858">
    <property type="component" value="Unassembled WGS sequence"/>
</dbReference>
<dbReference type="OrthoDB" id="194386at2759"/>
<dbReference type="EMBL" id="LRGB01000359">
    <property type="protein sequence ID" value="KZS19581.1"/>
    <property type="molecule type" value="Genomic_DNA"/>
</dbReference>
<dbReference type="InterPro" id="IPR029063">
    <property type="entry name" value="SAM-dependent_MTases_sf"/>
</dbReference>
<dbReference type="GO" id="GO:0016279">
    <property type="term" value="F:protein-lysine N-methyltransferase activity"/>
    <property type="evidence" value="ECO:0007669"/>
    <property type="project" value="TreeGrafter"/>
</dbReference>
<evidence type="ECO:0000256" key="1">
    <source>
        <dbReference type="ARBA" id="ARBA00022603"/>
    </source>
</evidence>
<dbReference type="STRING" id="35525.A0A0P5Z2B4"/>
<evidence type="ECO:0000256" key="4">
    <source>
        <dbReference type="ARBA" id="ARBA00041867"/>
    </source>
</evidence>
<proteinExistence type="inferred from homology"/>
<reference evidence="6 7" key="1">
    <citation type="submission" date="2016-03" db="EMBL/GenBank/DDBJ databases">
        <title>EvidentialGene: Evidence-directed Construction of Genes on Genomes.</title>
        <authorList>
            <person name="Gilbert D.G."/>
            <person name="Choi J.-H."/>
            <person name="Mockaitis K."/>
            <person name="Colbourne J."/>
            <person name="Pfrender M."/>
        </authorList>
    </citation>
    <scope>NUCLEOTIDE SEQUENCE [LARGE SCALE GENOMIC DNA]</scope>
    <source>
        <strain evidence="6 7">Xinb3</strain>
        <tissue evidence="6">Complete organism</tissue>
    </source>
</reference>
<organism evidence="6 7">
    <name type="scientific">Daphnia magna</name>
    <dbReference type="NCBI Taxonomy" id="35525"/>
    <lineage>
        <taxon>Eukaryota</taxon>
        <taxon>Metazoa</taxon>
        <taxon>Ecdysozoa</taxon>
        <taxon>Arthropoda</taxon>
        <taxon>Crustacea</taxon>
        <taxon>Branchiopoda</taxon>
        <taxon>Diplostraca</taxon>
        <taxon>Cladocera</taxon>
        <taxon>Anomopoda</taxon>
        <taxon>Daphniidae</taxon>
        <taxon>Daphnia</taxon>
    </lineage>
</organism>
<dbReference type="PANTHER" id="PTHR43648:SF1">
    <property type="entry name" value="ELECTRON TRANSFER FLAVOPROTEIN BETA SUBUNIT LYSINE METHYLTRANSFERASE"/>
    <property type="match status" value="1"/>
</dbReference>